<dbReference type="EMBL" id="UZAL01029248">
    <property type="protein sequence ID" value="VDP46927.1"/>
    <property type="molecule type" value="Genomic_DNA"/>
</dbReference>
<accession>A0A183P3E1</accession>
<dbReference type="SUPFAM" id="SSF63411">
    <property type="entry name" value="LuxS/MPP-like metallohydrolase"/>
    <property type="match status" value="1"/>
</dbReference>
<name>A0A183P3E1_9TREM</name>
<dbReference type="Gene3D" id="3.30.830.10">
    <property type="entry name" value="Metalloenzyme, LuxS/M16 peptidase-like"/>
    <property type="match status" value="1"/>
</dbReference>
<dbReference type="GO" id="GO:0046872">
    <property type="term" value="F:metal ion binding"/>
    <property type="evidence" value="ECO:0007669"/>
    <property type="project" value="InterPro"/>
</dbReference>
<evidence type="ECO:0000313" key="1">
    <source>
        <dbReference type="EMBL" id="VDP46927.1"/>
    </source>
</evidence>
<dbReference type="Proteomes" id="UP000269396">
    <property type="component" value="Unassembled WGS sequence"/>
</dbReference>
<sequence>MMLLRYNYYKEFLKSVTDDITKEHFIQCKTLLIEELNNQLSDPNLVANNINSCLWYPNEYIASSLLNSLEYITIADLMAFQTKYFYQMEIIMYIVGDVTCNELLKSHAKQYFQHYELVNGPISLDFYKFALNSSNLTIGTRLSLNSQLNKHDGDYLINCIQVFWNEIAPRCNTIISSELVKNNNLELISQFYWDKIKTNLLDGGISRKFKNIESNEFMKSLNITKINGANFNPNLNSYLKDEDLMNTSYEFSRQTSNDLRTIQRIKTIKHIESFRTEINN</sequence>
<dbReference type="AlphaFoldDB" id="A0A183P3E1"/>
<organism evidence="1 2">
    <name type="scientific">Schistosoma mattheei</name>
    <dbReference type="NCBI Taxonomy" id="31246"/>
    <lineage>
        <taxon>Eukaryota</taxon>
        <taxon>Metazoa</taxon>
        <taxon>Spiralia</taxon>
        <taxon>Lophotrochozoa</taxon>
        <taxon>Platyhelminthes</taxon>
        <taxon>Trematoda</taxon>
        <taxon>Digenea</taxon>
        <taxon>Strigeidida</taxon>
        <taxon>Schistosomatoidea</taxon>
        <taxon>Schistosomatidae</taxon>
        <taxon>Schistosoma</taxon>
    </lineage>
</organism>
<gene>
    <name evidence="1" type="ORF">SMTD_LOCUS8877</name>
</gene>
<reference evidence="1 2" key="1">
    <citation type="submission" date="2018-11" db="EMBL/GenBank/DDBJ databases">
        <authorList>
            <consortium name="Pathogen Informatics"/>
        </authorList>
    </citation>
    <scope>NUCLEOTIDE SEQUENCE [LARGE SCALE GENOMIC DNA]</scope>
    <source>
        <strain>Denwood</strain>
        <strain evidence="2">Zambia</strain>
    </source>
</reference>
<proteinExistence type="predicted"/>
<protein>
    <submittedName>
        <fullName evidence="1">Uncharacterized protein</fullName>
    </submittedName>
</protein>
<dbReference type="STRING" id="31246.A0A183P3E1"/>
<keyword evidence="2" id="KW-1185">Reference proteome</keyword>
<evidence type="ECO:0000313" key="2">
    <source>
        <dbReference type="Proteomes" id="UP000269396"/>
    </source>
</evidence>
<dbReference type="InterPro" id="IPR011249">
    <property type="entry name" value="Metalloenz_LuxS/M16"/>
</dbReference>